<reference evidence="1" key="1">
    <citation type="submission" date="2023-11" db="EMBL/GenBank/DDBJ databases">
        <title>Genome assemblies of two species of porcelain crab, Petrolisthes cinctipes and Petrolisthes manimaculis (Anomura: Porcellanidae).</title>
        <authorList>
            <person name="Angst P."/>
        </authorList>
    </citation>
    <scope>NUCLEOTIDE SEQUENCE</scope>
    <source>
        <strain evidence="1">PB745_02</strain>
        <tissue evidence="1">Gill</tissue>
    </source>
</reference>
<organism evidence="1 2">
    <name type="scientific">Petrolisthes manimaculis</name>
    <dbReference type="NCBI Taxonomy" id="1843537"/>
    <lineage>
        <taxon>Eukaryota</taxon>
        <taxon>Metazoa</taxon>
        <taxon>Ecdysozoa</taxon>
        <taxon>Arthropoda</taxon>
        <taxon>Crustacea</taxon>
        <taxon>Multicrustacea</taxon>
        <taxon>Malacostraca</taxon>
        <taxon>Eumalacostraca</taxon>
        <taxon>Eucarida</taxon>
        <taxon>Decapoda</taxon>
        <taxon>Pleocyemata</taxon>
        <taxon>Anomura</taxon>
        <taxon>Galatheoidea</taxon>
        <taxon>Porcellanidae</taxon>
        <taxon>Petrolisthes</taxon>
    </lineage>
</organism>
<proteinExistence type="predicted"/>
<keyword evidence="2" id="KW-1185">Reference proteome</keyword>
<protein>
    <submittedName>
        <fullName evidence="1">Uncharacterized protein</fullName>
    </submittedName>
</protein>
<evidence type="ECO:0000313" key="1">
    <source>
        <dbReference type="EMBL" id="KAK4301555.1"/>
    </source>
</evidence>
<gene>
    <name evidence="1" type="ORF">Pmani_026333</name>
</gene>
<name>A0AAE1P6B1_9EUCA</name>
<dbReference type="AlphaFoldDB" id="A0AAE1P6B1"/>
<evidence type="ECO:0000313" key="2">
    <source>
        <dbReference type="Proteomes" id="UP001292094"/>
    </source>
</evidence>
<sequence>MAEGGDESMVVLDGASVPLITPGSATIPTYRQKRKQSGLWREAQATCRVFVLEISDGNILAVIRLREAKNPMFRKVRVYHDMTREEREKKKELKAQAKEKNFDENEKKLGNFYVVRGKPWNRYLLRLKRK</sequence>
<accession>A0AAE1P6B1</accession>
<dbReference type="Proteomes" id="UP001292094">
    <property type="component" value="Unassembled WGS sequence"/>
</dbReference>
<dbReference type="EMBL" id="JAWZYT010002861">
    <property type="protein sequence ID" value="KAK4301555.1"/>
    <property type="molecule type" value="Genomic_DNA"/>
</dbReference>
<comment type="caution">
    <text evidence="1">The sequence shown here is derived from an EMBL/GenBank/DDBJ whole genome shotgun (WGS) entry which is preliminary data.</text>
</comment>